<dbReference type="InterPro" id="IPR002372">
    <property type="entry name" value="PQQ_rpt_dom"/>
</dbReference>
<feature type="chain" id="PRO_5037900476" evidence="1">
    <location>
        <begin position="25"/>
        <end position="333"/>
    </location>
</feature>
<evidence type="ECO:0000256" key="1">
    <source>
        <dbReference type="SAM" id="SignalP"/>
    </source>
</evidence>
<evidence type="ECO:0000259" key="2">
    <source>
        <dbReference type="Pfam" id="PF13360"/>
    </source>
</evidence>
<dbReference type="PANTHER" id="PTHR34512">
    <property type="entry name" value="CELL SURFACE PROTEIN"/>
    <property type="match status" value="1"/>
</dbReference>
<dbReference type="InterPro" id="IPR011047">
    <property type="entry name" value="Quinoprotein_ADH-like_sf"/>
</dbReference>
<dbReference type="AlphaFoldDB" id="A0A944MAG5"/>
<dbReference type="EMBL" id="JAHHGM010000007">
    <property type="protein sequence ID" value="MBT2989169.1"/>
    <property type="molecule type" value="Genomic_DNA"/>
</dbReference>
<reference evidence="3 4" key="1">
    <citation type="submission" date="2021-05" db="EMBL/GenBank/DDBJ databases">
        <title>Genetic and Functional Diversity in Clade A Lucinid endosymbionts from the Bahamas.</title>
        <authorList>
            <person name="Giani N.M."/>
            <person name="Engel A.S."/>
            <person name="Campbell B.J."/>
        </authorList>
    </citation>
    <scope>NUCLEOTIDE SEQUENCE [LARGE SCALE GENOMIC DNA]</scope>
    <source>
        <strain evidence="3">LUC16012Gg_MoonRockCtena</strain>
    </source>
</reference>
<proteinExistence type="predicted"/>
<feature type="domain" description="Pyrrolo-quinoline quinone repeat" evidence="2">
    <location>
        <begin position="39"/>
        <end position="172"/>
    </location>
</feature>
<name>A0A944MAG5_9GAMM</name>
<feature type="domain" description="Pyrrolo-quinoline quinone repeat" evidence="2">
    <location>
        <begin position="183"/>
        <end position="298"/>
    </location>
</feature>
<accession>A0A944MAG5</accession>
<dbReference type="Pfam" id="PF13360">
    <property type="entry name" value="PQQ_2"/>
    <property type="match status" value="2"/>
</dbReference>
<evidence type="ECO:0000313" key="4">
    <source>
        <dbReference type="Proteomes" id="UP000770889"/>
    </source>
</evidence>
<dbReference type="InterPro" id="IPR018391">
    <property type="entry name" value="PQQ_b-propeller_rpt"/>
</dbReference>
<dbReference type="SMART" id="SM00564">
    <property type="entry name" value="PQQ"/>
    <property type="match status" value="5"/>
</dbReference>
<comment type="caution">
    <text evidence="3">The sequence shown here is derived from an EMBL/GenBank/DDBJ whole genome shotgun (WGS) entry which is preliminary data.</text>
</comment>
<keyword evidence="1" id="KW-0732">Signal</keyword>
<dbReference type="PANTHER" id="PTHR34512:SF30">
    <property type="entry name" value="OUTER MEMBRANE PROTEIN ASSEMBLY FACTOR BAMB"/>
    <property type="match status" value="1"/>
</dbReference>
<protein>
    <submittedName>
        <fullName evidence="3">PQQ-like beta-propeller repeat protein</fullName>
    </submittedName>
</protein>
<sequence>MSLQVTPARSLFVALGMLVLPAFAALSEIGQPASPILVSDDGISLIDSKTLSRRWQRLQGEQTFEPAIAAGRILVSSSRGLYAIDRRQGDILWRLPDKQLGFTPVIDGDAVYLASRDGRLTAIDSRQGGVIWETALQGWVYPPALAGELLFTGGSDATLWAIERGSGRVAWSRPLGQEMVYSPVALADGRIVVTTFDREIISFNQAGQLLWRQRYPAILKTPIVTDEGLIFSGMDQVLRAVDGGSGRLLWQQRLPQPLAAELGYQRGLILAALENGDIWLIDSSRGTLQQAYHIPRESVATPRFSGERLLGFIHAFGGPKAVVATRLEQSNRK</sequence>
<organism evidence="3 4">
    <name type="scientific">Candidatus Thiodiazotropha taylori</name>
    <dbReference type="NCBI Taxonomy" id="2792791"/>
    <lineage>
        <taxon>Bacteria</taxon>
        <taxon>Pseudomonadati</taxon>
        <taxon>Pseudomonadota</taxon>
        <taxon>Gammaproteobacteria</taxon>
        <taxon>Chromatiales</taxon>
        <taxon>Sedimenticolaceae</taxon>
        <taxon>Candidatus Thiodiazotropha</taxon>
    </lineage>
</organism>
<evidence type="ECO:0000313" key="3">
    <source>
        <dbReference type="EMBL" id="MBT2989169.1"/>
    </source>
</evidence>
<feature type="signal peptide" evidence="1">
    <location>
        <begin position="1"/>
        <end position="24"/>
    </location>
</feature>
<gene>
    <name evidence="3" type="ORF">KME65_09415</name>
</gene>
<dbReference type="Proteomes" id="UP000770889">
    <property type="component" value="Unassembled WGS sequence"/>
</dbReference>
<dbReference type="SUPFAM" id="SSF50998">
    <property type="entry name" value="Quinoprotein alcohol dehydrogenase-like"/>
    <property type="match status" value="1"/>
</dbReference>
<dbReference type="InterPro" id="IPR015943">
    <property type="entry name" value="WD40/YVTN_repeat-like_dom_sf"/>
</dbReference>
<dbReference type="Gene3D" id="2.130.10.10">
    <property type="entry name" value="YVTN repeat-like/Quinoprotein amine dehydrogenase"/>
    <property type="match status" value="2"/>
</dbReference>